<feature type="transmembrane region" description="Helical" evidence="2">
    <location>
        <begin position="4808"/>
        <end position="4831"/>
    </location>
</feature>
<dbReference type="Proteomes" id="UP000253426">
    <property type="component" value="Unassembled WGS sequence"/>
</dbReference>
<dbReference type="Pfam" id="PF12951">
    <property type="entry name" value="PATR"/>
    <property type="match status" value="12"/>
</dbReference>
<dbReference type="EMBL" id="QNRR01000003">
    <property type="protein sequence ID" value="RBP45041.1"/>
    <property type="molecule type" value="Genomic_DNA"/>
</dbReference>
<sequence>MNHSSRSFFALGLLIALATFLQLAPPSEAATGTWTPTASGTYYWYDTNYGDANFPRIPVWGVTGLGTDASPFILNSIPNASGDTANINIDILGNQVILLNAPTTLGILNLGDVDGSHGITIAGGEGGSLIFNNGGVAAQLNKALTSVSTDTISANITLADSLGLSIAAGRLDLTGVISGAGGLTKTGNGSLFVSGANTYTGNTTLSAGTILLGSSTVGGLAGSTITSGPLGRGTVTINSVGPVVLQSDSAATRTLSNAITVGGNFTLGASGTGSVMLGGTVNLGGANRTITAVGNQFITGVVSNGGLVLSSPGTLHLRGANTYAGGTNLSGGITVVAGANAALGTSTVTVGAGGVTLASDTARTLSNGFTLNGNLTIGGNALTGSYDGLTTISGTFNLGGGARTITVNNSMPTTLINANADAITGVISNGSFIKEGNGRLSIGSGTTANTTVTGWTINNGVLQFNMTAATNENVFGTAPVAFNASFLTLSGGTLAINATVQTPLAANRGVTLTAGTTSTLDIMQNQIFQIGAGTTLAQSALSGSGDLIKVGIGSVFIQGNHTSTWSGNLSIVQGLFAAGTAASAGNGEVLAAVSSITIHSGASFRIANGDATANSSTRVNDAATITMNGAILDFDNGATADLVYAEALGTVSLNRGANTILTDVAVGIGTSTLTIDNLTRSAGATVNFTGTNVGNDALNRLVLTNVNGAAPTTLPAVSLNGAPIANRYFIGGWAIAGNEFAIYDTGATAGSVRAMQAADYETSTSDINWSSDENLKLTTGTANMSVSRTVNSVNIQQNAAPATLNIGTGNTLRVGSGGILVSGSQSGSITGGTLVAGAAADSPAELIVTINSPAANPLTISSNITNNGTGALSLVKSGIGVLNLTGTNSFTGGVYLNQGTIRLTPGLNGTSLSLPSSNNISVVNGTLASTGATALVIQNNITIYDTLTLGDATGTGRHILTGNITLNAPTGGIASIVAASTVSTGATAQIMGNISGGSLRIAHASSAGTGRVALMGNNTFAATDRIQVDSGFLTVGSAGALGSAKIVMNGGGLETGFGFRGAISNDVLLTANSTIGGAVHGHPLILSGTIDLGGTTRTVTSDGNGVFTEFAGVITNGGYTKAGNGIAIFTNANNNYMGGTVINDGYIHLKGNGVAGANVVGNDISFSSTVTADSGIKLDGPSNLGSNQVLNFNLPVHTTGTQSLSLGTGFSGNSNSNRMLGFSTTGTGIMNIRLANTAGGKFLISLDGLTLNQDLIGGVGGTNAAAGNVRVWIGASAAGGTIAGPISAGFGGNYRLGGGLDAGAAANNLAGTLRVNENVLSGSGILYIGAEDNAALSNIGNNSVVWMTGDQDGFSGTVSIGAGGILNVAEGSYLGTGTNITFRGGTLRILNESGLAGFDDEHINDSFATKNINVGVGGGTLRHDSGTGNFSNQFVQFGALSMDATAGAVTLAIADGGVNNGGMLFSSLTTTGANQAIINVSGNFARITGAVSVAAGLQKAGAGTLIFDTPDSTTLGGTLELNGGSLVLTNPSNFTAPATTVTTATTVMARSNANAYSLNLGPVALSGGNLTLVFGNLNNSGAASSTVTFGSAINPTVASRVLSVRAFDNTTVNGTGAVTLANGFNLSYDIQAGYYNQSGVIGGGNTSSAIIKTGRGVLELSGANTFQGGLQAQIGTLLLTNNSAAGTGGISFTGGSGSLLLGSGITVSNALSITTGAVNTNVIGGLSGNSTFSGNFNLAAVGGLTVTPFLANFDAAGTTTFSGIISQGNAGVNSIQKIGSGRVVFNNVNTYGSAAAVTNTVQRGIFEGVAQASGSPFGHAQNNFVIGGGTLKLTGLASATATTHTGSLVVGGNNYGGRLVIDATAGGATEFTVGSLGARSGRGTLVVVPQVGDFGGGEVLRITNAPSGANFGNGIIAPYIILQSSGTDTAGNFMSVIAGNIVGATYAAGITQGDFATLSTISTTVFANNPNTTLTGSKDVYSLLTFGDIDLGGFRVNIGDQAVTTNLVSGLILNSGADITGTGNSELHMGSSEMNVFVGGGNTSTISARIASIDSTNSAATLTNTGLTKSGDGTLILSGANRYTGLTTVAGGTLQAGAANILGQFSINLKNQASGLQIAAGATFDMSTAGYDQIIGSLAGQGTIDIGANRLIVGNDNSSTVFSGQLVADANSTLLKTGTGVLELTNLLTGSLGNDTPTNIFVDQGTLRVHASDGAAMVLPSGDTFAVQTQSALASGTTFNIRGGTLDLRYNTGDVSSNAHTLRTGYNINNVLSGTINTDGGLLGGTNYTNKTVSVNNVSVNRFTLTTGSGNTIVLQVDGVLTMTENANLNIGSDLAIGTGANISDGGNYNTLNKQGGAGLNVNANTTFAGGTVASLGSIRFGQRGQWSNSYEETPSAATFTYNSTAKLGTGDIWMNSFNNANAINTIRLAETNLNAGQLLFVRSAGMGGHQTQVEVMHDAALSSYNLRSTTGGSLAFLLGPTTNNTNVGRWTNEINLQQLGSGTWGLSAVTDAVYDNPVLGAGIGEMYRFYGTNAGSLIFNRTNTLTGDNRLQIGQSGAQFGATNSINSNAIVLLDADQNYTGATTIFRGAPQNSNYRQTPANILRVYGDLATSGIENYGRLEFIGAGRATDDAGVNVVPITLRIGSYLSFDYISGFTSQVNTAGNYLADTSTGTGINPANLTNKFQDNAMLILPGSTLDLRSFNQRDTHEVIGGLTILGLSDIVLTPNTNAAVILEIGSSGIVFNSASDTLRITGAALGTAQPTGGSGTAHTRFVFTNLANAPASVGTLTNGVSMVSPRYFYSNSNTFLTYTHGLGFIPVAPNVTSTTASWTTGTSTDFVDLTTNAVTSVGVSNVFALRAGVGMSSGGAYTLNIGSGGVIFNNGANATFTGFQSTTQGSAAAGTFAFTGDAYIWAVGGFQQWIRNNITTGGVLSINGVSGSQVVLSGNNTINGDIVLNGGTLNIYNSAGDGTNFWNSGAVNPTGGSGTNIVLLGTNNNNAANVLPRLELRTVGTATVTSRNIVIGTSTQAVPYVEISTDRANGTSSASMVTIGGGLTVQGAGSEGTIIQFTHGNDYDLTISGPIALNTKTTNFNVNNGTNIVHDVILAGVVSGSSSLVKTGGGPLWLSNAGNTYSGGTYLNAGTLRLNGTGSATATFLGSGSLEVNGGTLLINGANTDTLNYASGTGNHIVVRGNSTFSVQGATRLMRLGAVSTIFQTQNSAVITFNSPANSANMQWMGGLAIYDNANFFVNNDQGTTIRGGLVIGSANAANVFTGSGNLHKTGFGNLTFNRGTAANTFTGDINVYQGGLRAETATDTYSNGGEIRVMPGAWIVARANGNATYNPNQLVYFMSNSTAQAGIVLRGTSGTDAFSNHLNAASIFTGNADGSAVGGAGTGTNGGNLGLEGTYGGALINMANVFGGYWYLGGGQISGTYNLASLGAGAADTTLYGASNTGVYRLGGGDGTLTLSTANLLTGVNAAVQVGKPWTVNGRGAVEIAASNNYGGGTVVAIGRDRAGAPTLNGLQTTVGGGASAGTITPFGTGQVDVYGRVQFRGSLGSAVGSSVDTNDNVYVFHPGSRLVFDFNNGNTLTQAQGGKWGDTTAINMNGSTVEVSGLDNSNSLNNMELVGAINFDRMNEIRVVRNNTNGNALLEAASLNRIATNYGMVRFTHNANNLGAAAQTRVSNVAGAETFIVTAGVGTAGNGNWGAPSGTGHYSLTNDAVMLNPYLVSASDNQWMRYSSTNGMQTLFTNGTTFGTTYQRLTSGSTIGAGATNTASGITVITGGAVTFGTNSPFLNNGTEILDISQNAVMTLTSNLDILALRFGGAGTTTALVQDATNTFTTIQIRSGGLILNTSNNENAIRANLVFGTANTPGVAYVYSVQSVTNLDGQITATDFVKSGGGSVRIAQDQRSFAGKWIVNQGTLEFDTVYGAGINGTNQIILNGGFQGASDTLGLPTVSFATQNGSQNLSGDTTLSTFSHGTITVVDAGHLRFFAPSDRQIQIGNVLLTTTGTTKRLQPGFLQVTNENSRTISNIGNVTLDDDFIFKIEANNFGSTTTLGMGSTVGARFNNLNNQGLYSITKIGDGVMYLGDISSSFTGARTFTVNEGAVRAEHATGSLGASTVNFIVDNGGALDIAVAGFNPLANLIQRNGSIERWSVNGARGGASYTLGAGVHLQINQSQIGTQTINLNGGSLMGYLAADLDALAVIRTLDTGITVNLQADSYLGQIYPFSGTLAYDMGKQNGYVADPFNPRLLGALLDIKGQITGAFNLTKVGTDVIQLSNANNTYNNTIIEGGVLMMGVNNALPTTKNVTMKANGVLDLNGFTTTTGSITGTTGTITSGATTATNFNVGADNTDFSYTGVVAQGVRIVKQGTGEFTLGSGGQAATITAGSKSVTVASTAGWYVGMSVSGPGIPSGTTIAAITSGTTILLSTEAVAAGTRIAPANIHWGGMELVAGRVKVSDDAALGLAPTSEATGANNITFSGGILHVADTFATAATRGLLVNAAGGFIEVDASKTFTVGGKTVLNGRMTAGGAGNSVFNGVISGSGPFVKTGAGTTTFNGVNTQTGKVQVDQGTLALGATGSIADATWVEVKSGATFDATAVTGGAQIDGVVSGQGNITGTVVITSNKGAVSNVGVVMPGSSTVDIISSAGDQNGTLTFQNLTLAGSATPVTRALLTVTSSTLNDALNIKTNIDNGTLLAYLNSQENGWNGAAIGDHDSIVVSGTLTLGKGGQIVVEGWTPAFGDVLDLFDWTSVLINDFNNGAALSGNSRQGGLIGDLALPTLGAGLSYDLTLFNTSGLLVVVPEPGKAFLLFFGLAAFCLRRRRPRAGTNGVEG</sequence>
<keyword evidence="2" id="KW-0812">Transmembrane</keyword>
<evidence type="ECO:0000256" key="2">
    <source>
        <dbReference type="SAM" id="Phobius"/>
    </source>
</evidence>
<comment type="caution">
    <text evidence="4">The sequence shown here is derived from an EMBL/GenBank/DDBJ whole genome shotgun (WGS) entry which is preliminary data.</text>
</comment>
<organism evidence="4 5">
    <name type="scientific">Roseimicrobium gellanilyticum</name>
    <dbReference type="NCBI Taxonomy" id="748857"/>
    <lineage>
        <taxon>Bacteria</taxon>
        <taxon>Pseudomonadati</taxon>
        <taxon>Verrucomicrobiota</taxon>
        <taxon>Verrucomicrobiia</taxon>
        <taxon>Verrucomicrobiales</taxon>
        <taxon>Verrucomicrobiaceae</taxon>
        <taxon>Roseimicrobium</taxon>
    </lineage>
</organism>
<reference evidence="4 5" key="1">
    <citation type="submission" date="2018-06" db="EMBL/GenBank/DDBJ databases">
        <title>Genomic Encyclopedia of Type Strains, Phase IV (KMG-IV): sequencing the most valuable type-strain genomes for metagenomic binning, comparative biology and taxonomic classification.</title>
        <authorList>
            <person name="Goeker M."/>
        </authorList>
    </citation>
    <scope>NUCLEOTIDE SEQUENCE [LARGE SCALE GENOMIC DNA]</scope>
    <source>
        <strain evidence="4 5">DSM 25532</strain>
    </source>
</reference>
<evidence type="ECO:0000256" key="3">
    <source>
        <dbReference type="SAM" id="SignalP"/>
    </source>
</evidence>
<keyword evidence="2" id="KW-1133">Transmembrane helix</keyword>
<dbReference type="InterPro" id="IPR013425">
    <property type="entry name" value="Autotrns_rpt"/>
</dbReference>
<protein>
    <submittedName>
        <fullName evidence="4">Putative secreted protein with PEP-CTERM sorting signal</fullName>
    </submittedName>
</protein>
<dbReference type="SUPFAM" id="SSF51126">
    <property type="entry name" value="Pectin lyase-like"/>
    <property type="match status" value="1"/>
</dbReference>
<evidence type="ECO:0000313" key="5">
    <source>
        <dbReference type="Proteomes" id="UP000253426"/>
    </source>
</evidence>
<gene>
    <name evidence="4" type="ORF">DES53_10336</name>
</gene>
<evidence type="ECO:0000256" key="1">
    <source>
        <dbReference type="ARBA" id="ARBA00022729"/>
    </source>
</evidence>
<feature type="signal peptide" evidence="3">
    <location>
        <begin position="1"/>
        <end position="29"/>
    </location>
</feature>
<keyword evidence="1 3" id="KW-0732">Signal</keyword>
<keyword evidence="5" id="KW-1185">Reference proteome</keyword>
<accession>A0A366HNV1</accession>
<feature type="chain" id="PRO_5016751869" evidence="3">
    <location>
        <begin position="30"/>
        <end position="4845"/>
    </location>
</feature>
<proteinExistence type="predicted"/>
<dbReference type="NCBIfam" id="TIGR02601">
    <property type="entry name" value="autotrns_rpt"/>
    <property type="match status" value="7"/>
</dbReference>
<name>A0A366HNV1_9BACT</name>
<dbReference type="InterPro" id="IPR011050">
    <property type="entry name" value="Pectin_lyase_fold/virulence"/>
</dbReference>
<evidence type="ECO:0000313" key="4">
    <source>
        <dbReference type="EMBL" id="RBP45041.1"/>
    </source>
</evidence>
<keyword evidence="2" id="KW-0472">Membrane</keyword>